<protein>
    <recommendedName>
        <fullName evidence="3">DUF1127 domain-containing protein</fullName>
    </recommendedName>
</protein>
<keyword evidence="2" id="KW-1185">Reference proteome</keyword>
<reference evidence="1 2" key="1">
    <citation type="submission" date="2022-10" db="EMBL/GenBank/DDBJ databases">
        <title>Defluviimonas sp. nov., isolated from ocean surface sediments.</title>
        <authorList>
            <person name="He W."/>
            <person name="Wang L."/>
            <person name="Zhang D.-F."/>
        </authorList>
    </citation>
    <scope>NUCLEOTIDE SEQUENCE [LARGE SCALE GENOMIC DNA]</scope>
    <source>
        <strain evidence="1 2">WL0050</strain>
    </source>
</reference>
<evidence type="ECO:0000313" key="1">
    <source>
        <dbReference type="EMBL" id="MCV2872735.1"/>
    </source>
</evidence>
<sequence>MLTTLADTFRIATFQNRPTETKQHCVDPAEEIRKLRFEVRHLDDHLLRDIGLDPNDFDADECPPVWRWSPR</sequence>
<accession>A0ABT2ZNM4</accession>
<gene>
    <name evidence="1" type="ORF">OEZ71_10565</name>
</gene>
<dbReference type="EMBL" id="JAOWKZ010000002">
    <property type="protein sequence ID" value="MCV2872735.1"/>
    <property type="molecule type" value="Genomic_DNA"/>
</dbReference>
<evidence type="ECO:0000313" key="2">
    <source>
        <dbReference type="Proteomes" id="UP001652564"/>
    </source>
</evidence>
<proteinExistence type="predicted"/>
<dbReference type="RefSeq" id="WP_263739910.1">
    <property type="nucleotide sequence ID" value="NZ_JAOWKZ010000002.1"/>
</dbReference>
<organism evidence="1 2">
    <name type="scientific">Albidovulum litorale</name>
    <dbReference type="NCBI Taxonomy" id="2984134"/>
    <lineage>
        <taxon>Bacteria</taxon>
        <taxon>Pseudomonadati</taxon>
        <taxon>Pseudomonadota</taxon>
        <taxon>Alphaproteobacteria</taxon>
        <taxon>Rhodobacterales</taxon>
        <taxon>Paracoccaceae</taxon>
        <taxon>Albidovulum</taxon>
    </lineage>
</organism>
<name>A0ABT2ZNM4_9RHOB</name>
<evidence type="ECO:0008006" key="3">
    <source>
        <dbReference type="Google" id="ProtNLM"/>
    </source>
</evidence>
<comment type="caution">
    <text evidence="1">The sequence shown here is derived from an EMBL/GenBank/DDBJ whole genome shotgun (WGS) entry which is preliminary data.</text>
</comment>
<dbReference type="Proteomes" id="UP001652564">
    <property type="component" value="Unassembled WGS sequence"/>
</dbReference>